<dbReference type="AlphaFoldDB" id="A0A1V3U0R0"/>
<evidence type="ECO:0000313" key="1">
    <source>
        <dbReference type="EMBL" id="OOH95374.1"/>
    </source>
</evidence>
<keyword evidence="2" id="KW-1185">Reference proteome</keyword>
<dbReference type="EMBL" id="MPOG01000011">
    <property type="protein sequence ID" value="OOH95374.1"/>
    <property type="molecule type" value="Genomic_DNA"/>
</dbReference>
<comment type="caution">
    <text evidence="1">The sequence shown here is derived from an EMBL/GenBank/DDBJ whole genome shotgun (WGS) entry which is preliminary data.</text>
</comment>
<dbReference type="STRING" id="238.BBD35_18015"/>
<protein>
    <submittedName>
        <fullName evidence="1">Uncharacterized protein</fullName>
    </submittedName>
</protein>
<gene>
    <name evidence="1" type="ORF">BMF97_10495</name>
</gene>
<name>A0A1V3U0R0_ELIME</name>
<sequence length="109" mass="12626">MVFKPLTPVVDYVINYDYISQELCINKNRPEIHCNGKCYLGKELAKASQEDVSTAKSKNQGQKHVDSYIPTEISEIKITTLFFEASAGFTYKKSYYYLFLDYIFKPPVF</sequence>
<evidence type="ECO:0000313" key="2">
    <source>
        <dbReference type="Proteomes" id="UP000188947"/>
    </source>
</evidence>
<organism evidence="1 2">
    <name type="scientific">Elizabethkingia meningoseptica</name>
    <name type="common">Chryseobacterium meningosepticum</name>
    <dbReference type="NCBI Taxonomy" id="238"/>
    <lineage>
        <taxon>Bacteria</taxon>
        <taxon>Pseudomonadati</taxon>
        <taxon>Bacteroidota</taxon>
        <taxon>Flavobacteriia</taxon>
        <taxon>Flavobacteriales</taxon>
        <taxon>Weeksellaceae</taxon>
        <taxon>Elizabethkingia</taxon>
    </lineage>
</organism>
<reference evidence="1 2" key="1">
    <citation type="submission" date="2016-11" db="EMBL/GenBank/DDBJ databases">
        <title>Genome sequence and comparative genomic analysis of clinical strain Elizabethkingia meningoseptica 61421 PRCM.</title>
        <authorList>
            <person name="Wang M."/>
            <person name="Hu S."/>
            <person name="Cao L."/>
            <person name="Jiang T."/>
            <person name="Zhou Y."/>
            <person name="Ming D."/>
        </authorList>
    </citation>
    <scope>NUCLEOTIDE SEQUENCE [LARGE SCALE GENOMIC DNA]</scope>
    <source>
        <strain evidence="1 2">61421 PRCM</strain>
    </source>
</reference>
<proteinExistence type="predicted"/>
<dbReference type="Proteomes" id="UP000188947">
    <property type="component" value="Unassembled WGS sequence"/>
</dbReference>
<dbReference type="RefSeq" id="WP_069216036.1">
    <property type="nucleotide sequence ID" value="NZ_FTRA01000022.1"/>
</dbReference>
<accession>A0A1V3U0R0</accession>
<dbReference type="eggNOG" id="ENOG5032ZRJ">
    <property type="taxonomic scope" value="Bacteria"/>
</dbReference>